<organism evidence="1 2">
    <name type="scientific">Amycolatopsis australiensis</name>
    <dbReference type="NCBI Taxonomy" id="546364"/>
    <lineage>
        <taxon>Bacteria</taxon>
        <taxon>Bacillati</taxon>
        <taxon>Actinomycetota</taxon>
        <taxon>Actinomycetes</taxon>
        <taxon>Pseudonocardiales</taxon>
        <taxon>Pseudonocardiaceae</taxon>
        <taxon>Amycolatopsis</taxon>
    </lineage>
</organism>
<evidence type="ECO:0000313" key="2">
    <source>
        <dbReference type="Proteomes" id="UP000182740"/>
    </source>
</evidence>
<dbReference type="EMBL" id="FPJG01000006">
    <property type="protein sequence ID" value="SFW79253.1"/>
    <property type="molecule type" value="Genomic_DNA"/>
</dbReference>
<protein>
    <submittedName>
        <fullName evidence="1">Uncharacterized protein</fullName>
    </submittedName>
</protein>
<dbReference type="RefSeq" id="WP_072478276.1">
    <property type="nucleotide sequence ID" value="NZ_FPJG01000006.1"/>
</dbReference>
<keyword evidence="2" id="KW-1185">Reference proteome</keyword>
<proteinExistence type="predicted"/>
<dbReference type="AlphaFoldDB" id="A0A1K1S5F6"/>
<gene>
    <name evidence="1" type="ORF">SAMN04489730_4691</name>
</gene>
<sequence>MDYARNLVNGGLHLERLQVGAFDLLLVGHSMTRTVHGMRSDMSAILEAGGRIRVLVLDPTDDALIETADRRSSQSLGHGRLRQRITTTLDDLSTLRDRTAGRLEVRVSSRISSAGFNCLDVSGPHGMVCVQHDEYHPVGERLWKAGTPWPMTPSRQIARARRPMFSERFGPELEQAIENAGDLLITGMARNTFVNDHYGLLETLLKTGTSMRFILIDPASSAIDAAASRYYAERSPASARERALHTLRLLAELKNTTNGELAIRLVADLRNTTPTKHQTCQNVRHR</sequence>
<dbReference type="STRING" id="546364.SAMN04489730_4691"/>
<name>A0A1K1S5F6_9PSEU</name>
<reference evidence="2" key="1">
    <citation type="submission" date="2016-11" db="EMBL/GenBank/DDBJ databases">
        <authorList>
            <person name="Varghese N."/>
            <person name="Submissions S."/>
        </authorList>
    </citation>
    <scope>NUCLEOTIDE SEQUENCE [LARGE SCALE GENOMIC DNA]</scope>
    <source>
        <strain evidence="2">DSM 44671</strain>
    </source>
</reference>
<accession>A0A1K1S5F6</accession>
<dbReference type="Proteomes" id="UP000182740">
    <property type="component" value="Unassembled WGS sequence"/>
</dbReference>
<evidence type="ECO:0000313" key="1">
    <source>
        <dbReference type="EMBL" id="SFW79253.1"/>
    </source>
</evidence>